<keyword evidence="1" id="KW-0813">Transport</keyword>
<dbReference type="Proteomes" id="UP000239896">
    <property type="component" value="Unassembled WGS sequence"/>
</dbReference>
<dbReference type="Gene3D" id="2.60.40.1190">
    <property type="match status" value="1"/>
</dbReference>
<dbReference type="CDD" id="cd09625">
    <property type="entry name" value="DOMON_like_cytochrome"/>
    <property type="match status" value="1"/>
</dbReference>
<dbReference type="GO" id="GO:0020037">
    <property type="term" value="F:heme binding"/>
    <property type="evidence" value="ECO:0007669"/>
    <property type="project" value="InterPro"/>
</dbReference>
<evidence type="ECO:0000256" key="3">
    <source>
        <dbReference type="ARBA" id="ARBA00022723"/>
    </source>
</evidence>
<keyword evidence="6" id="KW-0812">Transmembrane</keyword>
<feature type="domain" description="Cytochrome c-552/DMSO reductase-like haem-binding" evidence="7">
    <location>
        <begin position="35"/>
        <end position="344"/>
    </location>
</feature>
<keyword evidence="2" id="KW-0349">Heme</keyword>
<accession>A0A2T0VMI3</accession>
<proteinExistence type="predicted"/>
<keyword evidence="5" id="KW-0408">Iron</keyword>
<comment type="caution">
    <text evidence="8">The sequence shown here is derived from an EMBL/GenBank/DDBJ whole genome shotgun (WGS) entry which is preliminary data.</text>
</comment>
<evidence type="ECO:0000259" key="7">
    <source>
        <dbReference type="Pfam" id="PF09459"/>
    </source>
</evidence>
<dbReference type="AlphaFoldDB" id="A0A2T0VMI3"/>
<dbReference type="Pfam" id="PF09459">
    <property type="entry name" value="EB_dh"/>
    <property type="match status" value="1"/>
</dbReference>
<reference evidence="8 9" key="1">
    <citation type="submission" date="2018-03" db="EMBL/GenBank/DDBJ databases">
        <title>Comparative analysis of microorganisms from saline springs in Andes Mountain Range, Colombia.</title>
        <authorList>
            <person name="Rubin E."/>
        </authorList>
    </citation>
    <scope>NUCLEOTIDE SEQUENCE [LARGE SCALE GENOMIC DNA]</scope>
    <source>
        <strain evidence="8 9">USBA 854</strain>
    </source>
</reference>
<feature type="transmembrane region" description="Helical" evidence="6">
    <location>
        <begin position="432"/>
        <end position="454"/>
    </location>
</feature>
<name>A0A2T0VMI3_9GAMM</name>
<evidence type="ECO:0000256" key="4">
    <source>
        <dbReference type="ARBA" id="ARBA00022982"/>
    </source>
</evidence>
<dbReference type="EMBL" id="PVTM01000007">
    <property type="protein sequence ID" value="PRY71518.1"/>
    <property type="molecule type" value="Genomic_DNA"/>
</dbReference>
<organism evidence="8 9">
    <name type="scientific">Halomonas ventosae</name>
    <dbReference type="NCBI Taxonomy" id="229007"/>
    <lineage>
        <taxon>Bacteria</taxon>
        <taxon>Pseudomonadati</taxon>
        <taxon>Pseudomonadota</taxon>
        <taxon>Gammaproteobacteria</taxon>
        <taxon>Oceanospirillales</taxon>
        <taxon>Halomonadaceae</taxon>
        <taxon>Halomonas</taxon>
    </lineage>
</organism>
<evidence type="ECO:0000256" key="6">
    <source>
        <dbReference type="SAM" id="Phobius"/>
    </source>
</evidence>
<dbReference type="GO" id="GO:0046872">
    <property type="term" value="F:metal ion binding"/>
    <property type="evidence" value="ECO:0007669"/>
    <property type="project" value="UniProtKB-KW"/>
</dbReference>
<gene>
    <name evidence="8" type="ORF">BCL64_10793</name>
</gene>
<evidence type="ECO:0000256" key="5">
    <source>
        <dbReference type="ARBA" id="ARBA00023004"/>
    </source>
</evidence>
<keyword evidence="6" id="KW-1133">Transmembrane helix</keyword>
<evidence type="ECO:0000256" key="1">
    <source>
        <dbReference type="ARBA" id="ARBA00022448"/>
    </source>
</evidence>
<keyword evidence="6" id="KW-0472">Membrane</keyword>
<dbReference type="InterPro" id="IPR019020">
    <property type="entry name" value="Cyt-c552/DMSO_Rdtase_haem-bd"/>
</dbReference>
<sequence>MARHDKGATPWLVLGLPVALGLAWVTQGTGVITDDPERNISIPDELTMPLQVQAAYNDSHIFFRYRWPAERPHILHDVLVYEDGDWIRKGNAVPGSNPDGLHEDRVAMMLDDGSVPDFARYGGYMAIGAGAAGLTDEAPEEVTKSLPGTRIDLADWASRQAPETLEAQREAGYFLDLWHWRGHRSNPLNLSDDQWVGAERSGDEGRSPYTTNWDGDAGQPLWMLAPEEAGQDALRWEDIEAGRVDFDSPYYLAEDTAIDFDPDHDWQNGDVIPRRLVRQTEGSRGDITVQGEGRWADGYWDVTLTRALDTGNPLDDKILRDQGLYAAAFAVHRNATGGRWHNVSLPVSLGLGRDADLQATPFQGSTPGWADDWKEVTLFYPGQVNWPLLVSRAHAGAPDIAEGTPVHARHSERQLAIYGVEMEFNDAIIRQWGLTLLAGLITMLGVAIALLPVFRNTPINRKGEAS</sequence>
<dbReference type="RefSeq" id="WP_181243583.1">
    <property type="nucleotide sequence ID" value="NZ_PVTM01000007.1"/>
</dbReference>
<evidence type="ECO:0000256" key="2">
    <source>
        <dbReference type="ARBA" id="ARBA00022617"/>
    </source>
</evidence>
<evidence type="ECO:0000313" key="8">
    <source>
        <dbReference type="EMBL" id="PRY71518.1"/>
    </source>
</evidence>
<keyword evidence="3" id="KW-0479">Metal-binding</keyword>
<keyword evidence="4" id="KW-0249">Electron transport</keyword>
<evidence type="ECO:0000313" key="9">
    <source>
        <dbReference type="Proteomes" id="UP000239896"/>
    </source>
</evidence>
<keyword evidence="9" id="KW-1185">Reference proteome</keyword>
<protein>
    <submittedName>
        <fullName evidence="8">Ethylbenzene dehydrogenase</fullName>
    </submittedName>
</protein>